<dbReference type="EMBL" id="JARPUR010000005">
    <property type="protein sequence ID" value="KAK4876183.1"/>
    <property type="molecule type" value="Genomic_DNA"/>
</dbReference>
<keyword evidence="3" id="KW-1185">Reference proteome</keyword>
<dbReference type="AlphaFoldDB" id="A0AAN7QFE8"/>
<protein>
    <recommendedName>
        <fullName evidence="4">NADH-ubiquinone oxidoreductase MWFE subunit</fullName>
    </recommendedName>
</protein>
<dbReference type="InterPro" id="IPR017384">
    <property type="entry name" value="NADH_Ub_cplx-1_asu_su-1"/>
</dbReference>
<keyword evidence="1" id="KW-0812">Transmembrane</keyword>
<dbReference type="Pfam" id="PF15879">
    <property type="entry name" value="MWFE"/>
    <property type="match status" value="1"/>
</dbReference>
<comment type="caution">
    <text evidence="2">The sequence shown here is derived from an EMBL/GenBank/DDBJ whole genome shotgun (WGS) entry which is preliminary data.</text>
</comment>
<proteinExistence type="predicted"/>
<name>A0AAN7QFE8_9COLE</name>
<evidence type="ECO:0000256" key="1">
    <source>
        <dbReference type="SAM" id="Phobius"/>
    </source>
</evidence>
<organism evidence="2 3">
    <name type="scientific">Aquatica leii</name>
    <dbReference type="NCBI Taxonomy" id="1421715"/>
    <lineage>
        <taxon>Eukaryota</taxon>
        <taxon>Metazoa</taxon>
        <taxon>Ecdysozoa</taxon>
        <taxon>Arthropoda</taxon>
        <taxon>Hexapoda</taxon>
        <taxon>Insecta</taxon>
        <taxon>Pterygota</taxon>
        <taxon>Neoptera</taxon>
        <taxon>Endopterygota</taxon>
        <taxon>Coleoptera</taxon>
        <taxon>Polyphaga</taxon>
        <taxon>Elateriformia</taxon>
        <taxon>Elateroidea</taxon>
        <taxon>Lampyridae</taxon>
        <taxon>Luciolinae</taxon>
        <taxon>Aquatica</taxon>
    </lineage>
</organism>
<gene>
    <name evidence="2" type="ORF">RN001_012605</name>
</gene>
<keyword evidence="1" id="KW-0472">Membrane</keyword>
<evidence type="ECO:0000313" key="3">
    <source>
        <dbReference type="Proteomes" id="UP001353858"/>
    </source>
</evidence>
<evidence type="ECO:0008006" key="4">
    <source>
        <dbReference type="Google" id="ProtNLM"/>
    </source>
</evidence>
<sequence length="81" mass="9249">MWYEIIPSYMIIVIAIALPHVSAYGINYLLVGNCYRRSLYTLAERKQYLRDRRLITNPSTSPYNVVTLAGVPDPVTICVVE</sequence>
<evidence type="ECO:0000313" key="2">
    <source>
        <dbReference type="EMBL" id="KAK4876183.1"/>
    </source>
</evidence>
<keyword evidence="1" id="KW-1133">Transmembrane helix</keyword>
<reference evidence="3" key="1">
    <citation type="submission" date="2023-01" db="EMBL/GenBank/DDBJ databases">
        <title>Key to firefly adult light organ development and bioluminescence: homeobox transcription factors regulate luciferase expression and transportation to peroxisome.</title>
        <authorList>
            <person name="Fu X."/>
        </authorList>
    </citation>
    <scope>NUCLEOTIDE SEQUENCE [LARGE SCALE GENOMIC DNA]</scope>
</reference>
<feature type="transmembrane region" description="Helical" evidence="1">
    <location>
        <begin position="6"/>
        <end position="30"/>
    </location>
</feature>
<accession>A0AAN7QFE8</accession>
<dbReference type="Proteomes" id="UP001353858">
    <property type="component" value="Unassembled WGS sequence"/>
</dbReference>